<sequence length="63" mass="7403">MAMACYLAKEHGKFRGELWQAYKKEHLPSFLDIYEKLLTENGGKFFVGNQVWLYCVLNDDLTK</sequence>
<dbReference type="InterPro" id="IPR004046">
    <property type="entry name" value="GST_C"/>
</dbReference>
<dbReference type="InterPro" id="IPR036282">
    <property type="entry name" value="Glutathione-S-Trfase_C_sf"/>
</dbReference>
<reference evidence="3" key="1">
    <citation type="submission" date="2022-11" db="UniProtKB">
        <authorList>
            <consortium name="WormBaseParasite"/>
        </authorList>
    </citation>
    <scope>IDENTIFICATION</scope>
</reference>
<proteinExistence type="predicted"/>
<protein>
    <submittedName>
        <fullName evidence="3">Glutathione S-transferase C-terminal domain-containing protein</fullName>
    </submittedName>
</protein>
<keyword evidence="2" id="KW-1185">Reference proteome</keyword>
<dbReference type="Pfam" id="PF14497">
    <property type="entry name" value="GST_C_3"/>
    <property type="match status" value="1"/>
</dbReference>
<dbReference type="SUPFAM" id="SSF47616">
    <property type="entry name" value="GST C-terminal domain-like"/>
    <property type="match status" value="1"/>
</dbReference>
<accession>A0A915IYH2</accession>
<organism evidence="2 3">
    <name type="scientific">Romanomermis culicivorax</name>
    <name type="common">Nematode worm</name>
    <dbReference type="NCBI Taxonomy" id="13658"/>
    <lineage>
        <taxon>Eukaryota</taxon>
        <taxon>Metazoa</taxon>
        <taxon>Ecdysozoa</taxon>
        <taxon>Nematoda</taxon>
        <taxon>Enoplea</taxon>
        <taxon>Dorylaimia</taxon>
        <taxon>Mermithida</taxon>
        <taxon>Mermithoidea</taxon>
        <taxon>Mermithidae</taxon>
        <taxon>Romanomermis</taxon>
    </lineage>
</organism>
<feature type="domain" description="Glutathione S-transferase C-terminal" evidence="1">
    <location>
        <begin position="9"/>
        <end position="50"/>
    </location>
</feature>
<evidence type="ECO:0000259" key="1">
    <source>
        <dbReference type="Pfam" id="PF14497"/>
    </source>
</evidence>
<dbReference type="AlphaFoldDB" id="A0A915IYH2"/>
<name>A0A915IYH2_ROMCU</name>
<evidence type="ECO:0000313" key="2">
    <source>
        <dbReference type="Proteomes" id="UP000887565"/>
    </source>
</evidence>
<dbReference type="Proteomes" id="UP000887565">
    <property type="component" value="Unplaced"/>
</dbReference>
<dbReference type="WBParaSite" id="nRc.2.0.1.t18878-RA">
    <property type="protein sequence ID" value="nRc.2.0.1.t18878-RA"/>
    <property type="gene ID" value="nRc.2.0.1.g18878"/>
</dbReference>
<evidence type="ECO:0000313" key="3">
    <source>
        <dbReference type="WBParaSite" id="nRc.2.0.1.t18878-RA"/>
    </source>
</evidence>
<dbReference type="Gene3D" id="1.20.1050.10">
    <property type="match status" value="1"/>
</dbReference>